<protein>
    <submittedName>
        <fullName evidence="2">Uncharacterized protein</fullName>
    </submittedName>
</protein>
<name>A0A370BWN5_ASPNG</name>
<evidence type="ECO:0000313" key="3">
    <source>
        <dbReference type="Proteomes" id="UP000253845"/>
    </source>
</evidence>
<feature type="compositionally biased region" description="Basic and acidic residues" evidence="1">
    <location>
        <begin position="299"/>
        <end position="308"/>
    </location>
</feature>
<dbReference type="Proteomes" id="UP000253845">
    <property type="component" value="Unassembled WGS sequence"/>
</dbReference>
<dbReference type="EMBL" id="KZ851923">
    <property type="protein sequence ID" value="RDH18465.1"/>
    <property type="molecule type" value="Genomic_DNA"/>
</dbReference>
<dbReference type="VEuPathDB" id="FungiDB:M747DRAFT_316285"/>
<reference evidence="2 3" key="1">
    <citation type="submission" date="2018-07" db="EMBL/GenBank/DDBJ databases">
        <title>Section-level genome sequencing of Aspergillus section Nigri to investigate inter- and intra-species variation.</title>
        <authorList>
            <consortium name="DOE Joint Genome Institute"/>
            <person name="Vesth T.C."/>
            <person name="Nybo J.L."/>
            <person name="Theobald S."/>
            <person name="Frisvad J.C."/>
            <person name="Larsen T.O."/>
            <person name="Nielsen K.F."/>
            <person name="Hoof J.B."/>
            <person name="Brandl J."/>
            <person name="Salamov A."/>
            <person name="Riley R."/>
            <person name="Gladden J.M."/>
            <person name="Phatale P."/>
            <person name="Nielsen M.T."/>
            <person name="Lyhne E.K."/>
            <person name="Kogle M.E."/>
            <person name="Strasser K."/>
            <person name="McDonnell E."/>
            <person name="Barry K."/>
            <person name="Clum A."/>
            <person name="Chen C."/>
            <person name="Nolan M."/>
            <person name="Sandor L."/>
            <person name="Kuo A."/>
            <person name="Lipzen A."/>
            <person name="Hainaut M."/>
            <person name="Drula E."/>
            <person name="Tsang A."/>
            <person name="Magnuson J.K."/>
            <person name="Henrissat B."/>
            <person name="Wiebenga A."/>
            <person name="Simmons B.A."/>
            <person name="Makela M.R."/>
            <person name="De vries R.P."/>
            <person name="Grigoriev I.V."/>
            <person name="Mortensen U.H."/>
            <person name="Baker S.E."/>
            <person name="Andersen M.R."/>
        </authorList>
    </citation>
    <scope>NUCLEOTIDE SEQUENCE [LARGE SCALE GENOMIC DNA]</scope>
    <source>
        <strain evidence="2 3">ATCC 13496</strain>
    </source>
</reference>
<sequence>MTLPWLCYSRQLGFANCDFKLSPDLSDIHENGVHHLYSVSKPRSGPQWSREASSHGASKDGSFTITDNRMESKTINFQNTILDEVKNPARFINTDFLFIFDCCFAHYATRAPETTRNIIEILAATSSETVEARGAADNTFTAKLANEIARRQRANHDSVDFASVFQSIRARSTVRVTPTHALLVGAASVTLPLNGHKLVDPQAIPADYTALFSVNVSRDVTAQDMKELVAWMRGLPPFAGLKIESVYRTQSTCFILHAALSVYAKLHSMQGYTLIAENPGPRLNHLLQLEPSEEPTQSHIERERERERERRRRQYSILSTMEDLCFLRKCQLEASKEYTKNETKLFEQSYKSFPFSLASELTEEFRPSGSRYPDPSYIGLPVNLRHNDSCLLMHRFYILFYRAHKRKDKIKGEVAWPYNSTQNAGISKRAAADAERHPAGLAYRAYPISVV</sequence>
<feature type="region of interest" description="Disordered" evidence="1">
    <location>
        <begin position="291"/>
        <end position="312"/>
    </location>
</feature>
<accession>A0A370BWN5</accession>
<feature type="region of interest" description="Disordered" evidence="1">
    <location>
        <begin position="39"/>
        <end position="63"/>
    </location>
</feature>
<gene>
    <name evidence="2" type="ORF">M747DRAFT_316285</name>
</gene>
<evidence type="ECO:0000313" key="2">
    <source>
        <dbReference type="EMBL" id="RDH18465.1"/>
    </source>
</evidence>
<organism evidence="2 3">
    <name type="scientific">Aspergillus niger ATCC 13496</name>
    <dbReference type="NCBI Taxonomy" id="1353008"/>
    <lineage>
        <taxon>Eukaryota</taxon>
        <taxon>Fungi</taxon>
        <taxon>Dikarya</taxon>
        <taxon>Ascomycota</taxon>
        <taxon>Pezizomycotina</taxon>
        <taxon>Eurotiomycetes</taxon>
        <taxon>Eurotiomycetidae</taxon>
        <taxon>Eurotiales</taxon>
        <taxon>Aspergillaceae</taxon>
        <taxon>Aspergillus</taxon>
        <taxon>Aspergillus subgen. Circumdati</taxon>
    </lineage>
</organism>
<dbReference type="AlphaFoldDB" id="A0A370BWN5"/>
<proteinExistence type="predicted"/>
<evidence type="ECO:0000256" key="1">
    <source>
        <dbReference type="SAM" id="MobiDB-lite"/>
    </source>
</evidence>